<evidence type="ECO:0000256" key="4">
    <source>
        <dbReference type="ARBA" id="ARBA00022801"/>
    </source>
</evidence>
<dbReference type="InterPro" id="IPR032861">
    <property type="entry name" value="TAXi_N"/>
</dbReference>
<dbReference type="CDD" id="cd05476">
    <property type="entry name" value="pepsin_A_like_plant"/>
    <property type="match status" value="1"/>
</dbReference>
<evidence type="ECO:0000259" key="8">
    <source>
        <dbReference type="PROSITE" id="PS51767"/>
    </source>
</evidence>
<sequence length="446" mass="48504">MFSSSIHLQITFCILITIPLAFSRIIHTNQTLIFPLTAQNIHKDHNASSTIFLQQQRRLSSSPPIKIPFTHDVTLTVSLTAGSPPQTIKMVLDTGSELSWLHCRITSTSTSIFDHAKSSSYSALPCSSPVCTTQTQDLTVPATCDKKANLCHVAVSYADGSSLDGNLAQETFGFGSTRRPATAFGCMDSSSSTTPEEDAKPTGLMGMNRGRLSFINQMGLTKFSYCISGSDSTGVLVLGDARLPSLPPLKYTPLVTKLDRLPYWDRFAYTVQFQGIRVGSVMLPIPASAFVPDHFGAGQTILDSGTQFTFLLAPVYNVLKTEFTKQTKSVLTVDPGFVFQTAMDLCFRVGSTKIDFSKLPTVGLMFAGAELTVSGQKLLYRVPGRGADQKYCFTFGNSELAGVEMFIVGNLHQQNVWMEYDIAQAKVGFANDVKCNQASQLLGSIL</sequence>
<evidence type="ECO:0000256" key="7">
    <source>
        <dbReference type="RuleBase" id="RU000454"/>
    </source>
</evidence>
<dbReference type="HOGENOM" id="CLU_005738_8_4_1"/>
<dbReference type="EnsemblPlants" id="Bo8g090010.1">
    <property type="protein sequence ID" value="Bo8g090010.1"/>
    <property type="gene ID" value="Bo8g090010"/>
</dbReference>
<evidence type="ECO:0000313" key="10">
    <source>
        <dbReference type="Proteomes" id="UP000032141"/>
    </source>
</evidence>
<dbReference type="InterPro" id="IPR001969">
    <property type="entry name" value="Aspartic_peptidase_AS"/>
</dbReference>
<dbReference type="Pfam" id="PF14543">
    <property type="entry name" value="TAXi_N"/>
    <property type="match status" value="1"/>
</dbReference>
<name>A0A0D3DTE8_BRAOL</name>
<dbReference type="AlphaFoldDB" id="A0A0D3DTE8"/>
<keyword evidence="3 7" id="KW-0064">Aspartyl protease</keyword>
<dbReference type="GO" id="GO:0004190">
    <property type="term" value="F:aspartic-type endopeptidase activity"/>
    <property type="evidence" value="ECO:0007669"/>
    <property type="project" value="UniProtKB-KW"/>
</dbReference>
<feature type="active site" evidence="6">
    <location>
        <position position="303"/>
    </location>
</feature>
<keyword evidence="4 7" id="KW-0378">Hydrolase</keyword>
<dbReference type="InterPro" id="IPR034161">
    <property type="entry name" value="Pepsin-like_plant"/>
</dbReference>
<evidence type="ECO:0000256" key="3">
    <source>
        <dbReference type="ARBA" id="ARBA00022750"/>
    </source>
</evidence>
<reference evidence="9" key="2">
    <citation type="submission" date="2015-03" db="UniProtKB">
        <authorList>
            <consortium name="EnsemblPlants"/>
        </authorList>
    </citation>
    <scope>IDENTIFICATION</scope>
</reference>
<dbReference type="Gramene" id="Bo8g090010.1">
    <property type="protein sequence ID" value="Bo8g090010.1"/>
    <property type="gene ID" value="Bo8g090010"/>
</dbReference>
<dbReference type="InterPro" id="IPR032799">
    <property type="entry name" value="TAXi_C"/>
</dbReference>
<reference evidence="9 10" key="1">
    <citation type="journal article" date="2014" name="Genome Biol.">
        <title>Transcriptome and methylome profiling reveals relics of genome dominance in the mesopolyploid Brassica oleracea.</title>
        <authorList>
            <person name="Parkin I.A."/>
            <person name="Koh C."/>
            <person name="Tang H."/>
            <person name="Robinson S.J."/>
            <person name="Kagale S."/>
            <person name="Clarke W.E."/>
            <person name="Town C.D."/>
            <person name="Nixon J."/>
            <person name="Krishnakumar V."/>
            <person name="Bidwell S.L."/>
            <person name="Denoeud F."/>
            <person name="Belcram H."/>
            <person name="Links M.G."/>
            <person name="Just J."/>
            <person name="Clarke C."/>
            <person name="Bender T."/>
            <person name="Huebert T."/>
            <person name="Mason A.S."/>
            <person name="Pires J.C."/>
            <person name="Barker G."/>
            <person name="Moore J."/>
            <person name="Walley P.G."/>
            <person name="Manoli S."/>
            <person name="Batley J."/>
            <person name="Edwards D."/>
            <person name="Nelson M.N."/>
            <person name="Wang X."/>
            <person name="Paterson A.H."/>
            <person name="King G."/>
            <person name="Bancroft I."/>
            <person name="Chalhoub B."/>
            <person name="Sharpe A.G."/>
        </authorList>
    </citation>
    <scope>NUCLEOTIDE SEQUENCE</scope>
    <source>
        <strain evidence="9 10">cv. TO1000</strain>
    </source>
</reference>
<evidence type="ECO:0000256" key="5">
    <source>
        <dbReference type="ARBA" id="ARBA00023180"/>
    </source>
</evidence>
<keyword evidence="2 7" id="KW-0645">Protease</keyword>
<dbReference type="Pfam" id="PF14541">
    <property type="entry name" value="TAXi_C"/>
    <property type="match status" value="1"/>
</dbReference>
<evidence type="ECO:0000256" key="6">
    <source>
        <dbReference type="PIRSR" id="PIRSR601461-1"/>
    </source>
</evidence>
<dbReference type="GO" id="GO:0006508">
    <property type="term" value="P:proteolysis"/>
    <property type="evidence" value="ECO:0007669"/>
    <property type="project" value="UniProtKB-KW"/>
</dbReference>
<dbReference type="PANTHER" id="PTHR47965:SF49">
    <property type="entry name" value="EUKARYOTIC ASPARTYL PROTEASE FAMILY PROTEIN"/>
    <property type="match status" value="1"/>
</dbReference>
<accession>A0A0D3DTE8</accession>
<dbReference type="OMA" id="MEYDIAQ"/>
<comment type="similarity">
    <text evidence="1 7">Belongs to the peptidase A1 family.</text>
</comment>
<proteinExistence type="inferred from homology"/>
<protein>
    <recommendedName>
        <fullName evidence="8">Peptidase A1 domain-containing protein</fullName>
    </recommendedName>
</protein>
<evidence type="ECO:0000256" key="1">
    <source>
        <dbReference type="ARBA" id="ARBA00007447"/>
    </source>
</evidence>
<feature type="domain" description="Peptidase A1" evidence="8">
    <location>
        <begin position="75"/>
        <end position="430"/>
    </location>
</feature>
<dbReference type="Gene3D" id="2.40.70.10">
    <property type="entry name" value="Acid Proteases"/>
    <property type="match status" value="2"/>
</dbReference>
<dbReference type="InterPro" id="IPR033121">
    <property type="entry name" value="PEPTIDASE_A1"/>
</dbReference>
<dbReference type="FunFam" id="2.40.70.10:FF:000073">
    <property type="entry name" value="Aspartic proteinase PCS1"/>
    <property type="match status" value="1"/>
</dbReference>
<dbReference type="InterPro" id="IPR021109">
    <property type="entry name" value="Peptidase_aspartic_dom_sf"/>
</dbReference>
<dbReference type="STRING" id="109376.A0A0D3DTE8"/>
<evidence type="ECO:0000313" key="9">
    <source>
        <dbReference type="EnsemblPlants" id="Bo8g090010.1"/>
    </source>
</evidence>
<evidence type="ECO:0000256" key="2">
    <source>
        <dbReference type="ARBA" id="ARBA00022670"/>
    </source>
</evidence>
<feature type="active site" evidence="6">
    <location>
        <position position="93"/>
    </location>
</feature>
<dbReference type="PRINTS" id="PR00792">
    <property type="entry name" value="PEPSIN"/>
</dbReference>
<organism evidence="9 10">
    <name type="scientific">Brassica oleracea var. oleracea</name>
    <dbReference type="NCBI Taxonomy" id="109376"/>
    <lineage>
        <taxon>Eukaryota</taxon>
        <taxon>Viridiplantae</taxon>
        <taxon>Streptophyta</taxon>
        <taxon>Embryophyta</taxon>
        <taxon>Tracheophyta</taxon>
        <taxon>Spermatophyta</taxon>
        <taxon>Magnoliopsida</taxon>
        <taxon>eudicotyledons</taxon>
        <taxon>Gunneridae</taxon>
        <taxon>Pentapetalae</taxon>
        <taxon>rosids</taxon>
        <taxon>malvids</taxon>
        <taxon>Brassicales</taxon>
        <taxon>Brassicaceae</taxon>
        <taxon>Brassiceae</taxon>
        <taxon>Brassica</taxon>
    </lineage>
</organism>
<dbReference type="RefSeq" id="XP_013601669.1">
    <property type="nucleotide sequence ID" value="XM_013746215.1"/>
</dbReference>
<keyword evidence="10" id="KW-1185">Reference proteome</keyword>
<dbReference type="PROSITE" id="PS00141">
    <property type="entry name" value="ASP_PROTEASE"/>
    <property type="match status" value="1"/>
</dbReference>
<dbReference type="PROSITE" id="PS51767">
    <property type="entry name" value="PEPTIDASE_A1"/>
    <property type="match status" value="1"/>
</dbReference>
<dbReference type="eggNOG" id="KOG1339">
    <property type="taxonomic scope" value="Eukaryota"/>
</dbReference>
<dbReference type="Proteomes" id="UP000032141">
    <property type="component" value="Chromosome C8"/>
</dbReference>
<dbReference type="PANTHER" id="PTHR47965">
    <property type="entry name" value="ASPARTYL PROTEASE-RELATED"/>
    <property type="match status" value="1"/>
</dbReference>
<dbReference type="InterPro" id="IPR001461">
    <property type="entry name" value="Aspartic_peptidase_A1"/>
</dbReference>
<keyword evidence="5" id="KW-0325">Glycoprotein</keyword>
<dbReference type="GeneID" id="106309147"/>
<dbReference type="KEGG" id="boe:106309147"/>
<dbReference type="SUPFAM" id="SSF50630">
    <property type="entry name" value="Acid proteases"/>
    <property type="match status" value="1"/>
</dbReference>
<dbReference type="OrthoDB" id="2747330at2759"/>